<proteinExistence type="predicted"/>
<reference evidence="1 2" key="1">
    <citation type="journal article" date="2011" name="Int. J. Syst. Evol. Microbiol.">
        <title>Relationship of Bacillus amyloliquefaciens clades associated with strains DSM 7T and FZB42T: a proposal for Bacillus amyloliquefaciens subsp. amyloliquefaciens subsp. nov. and Bacillus amyloliquefaciens subsp. plantarum subsp. nov. based on complete genome sequence comparisons.</title>
        <authorList>
            <person name="Borriss R."/>
            <person name="Chen X.H."/>
            <person name="Rueckert C."/>
            <person name="Blom J."/>
            <person name="Becker A."/>
            <person name="Baumgarth B."/>
            <person name="Fan B."/>
            <person name="Pukall R."/>
            <person name="Schumann P."/>
            <person name="Sproer C."/>
            <person name="Junge H."/>
            <person name="Vater J."/>
            <person name="Puhler A."/>
            <person name="Klenk H.P."/>
        </authorList>
    </citation>
    <scope>NUCLEOTIDE SEQUENCE [LARGE SCALE GENOMIC DNA]</scope>
    <source>
        <strain evidence="2">DSM 7</strain>
    </source>
</reference>
<dbReference type="AlphaFoldDB" id="A0A9P1JFL6"/>
<accession>A0A9P1JFL6</accession>
<evidence type="ECO:0000313" key="1">
    <source>
        <dbReference type="EMBL" id="CBI42028.1"/>
    </source>
</evidence>
<dbReference type="KEGG" id="bao:BAMF_0902"/>
<dbReference type="RefSeq" id="WP_013351523.1">
    <property type="nucleotide sequence ID" value="NC_014551.1"/>
</dbReference>
<organism evidence="1 2">
    <name type="scientific">Bacillus amyloliquefaciens (strain ATCC 23350 / DSM 7 / BCRC 11601 / CCUG 28519 / NBRC 15535 / NRRL B-14393 / F)</name>
    <dbReference type="NCBI Taxonomy" id="692420"/>
    <lineage>
        <taxon>Bacteria</taxon>
        <taxon>Bacillati</taxon>
        <taxon>Bacillota</taxon>
        <taxon>Bacilli</taxon>
        <taxon>Bacillales</taxon>
        <taxon>Bacillaceae</taxon>
        <taxon>Bacillus</taxon>
        <taxon>Bacillus amyloliquefaciens group</taxon>
    </lineage>
</organism>
<reference evidence="2" key="2">
    <citation type="journal article" date="2011" name="J. Biotechnol.">
        <title>Genome sequence of B. amyloliquefaciens type strain DSM7(T) reveals differences to plant-associated B. amyloliquefaciens FZB42.</title>
        <authorList>
            <person name="Ruckert C."/>
            <person name="Blom J."/>
            <person name="Chen X."/>
            <person name="Reva O."/>
            <person name="Borriss R."/>
        </authorList>
    </citation>
    <scope>NUCLEOTIDE SEQUENCE [LARGE SCALE GENOMIC DNA]</scope>
    <source>
        <strain evidence="2">DSM 7</strain>
    </source>
</reference>
<evidence type="ECO:0000313" key="2">
    <source>
        <dbReference type="Proteomes" id="UP000006562"/>
    </source>
</evidence>
<keyword evidence="2" id="KW-1185">Reference proteome</keyword>
<dbReference type="EMBL" id="FN597644">
    <property type="protein sequence ID" value="CBI42028.1"/>
    <property type="molecule type" value="Genomic_DNA"/>
</dbReference>
<name>A0A9P1JFL6_BACAS</name>
<sequence>MAKLNGVKTLDMVNGEITKVSYGGAEYVKAEGLPKMGDLVLADKGGYDITYGAFYKITEDADHADDVRFLDDVDDERFRDDDDYVLFCKVSASTDPSLEERVSSAEGEIESLKSDVAKLKGEAGYVRIDADEANVGDYVKFDDPPDYLTDEEYYEIVRFDSYRDPWITDDDGDEYDASNRDFVFYRKVSAVTAEAEPKPERLKVGDYAKVVREEFGHLFDTDDIIELIEAGNNPNFEARRLLDGEVWYVAASEVVRATDEEVAEAKDAAARAKFKRGAKVRLLSGGGPYPLRGFENGKIYEVGYNNFDHPEGKRIRIVGDAERFGYATPDQLEILSEEEVAEIERQQVEEAKWAKIGRKVGEYKKGDIARVVDNQCAGRVANGDIIEVLKQASGGSIVDTVHGYFLKVELITPVEARFDR</sequence>
<protein>
    <submittedName>
        <fullName evidence="1">Uncharacterized protein</fullName>
    </submittedName>
</protein>
<gene>
    <name evidence="1" type="ordered locus">BAMF_0902</name>
</gene>
<dbReference type="Proteomes" id="UP000006562">
    <property type="component" value="Chromosome"/>
</dbReference>